<feature type="region of interest" description="Disordered" evidence="2">
    <location>
        <begin position="1"/>
        <end position="81"/>
    </location>
</feature>
<dbReference type="PANTHER" id="PTHR10039:SF14">
    <property type="entry name" value="NACHT DOMAIN-CONTAINING PROTEIN"/>
    <property type="match status" value="1"/>
</dbReference>
<dbReference type="SUPFAM" id="SSF52540">
    <property type="entry name" value="P-loop containing nucleoside triphosphate hydrolases"/>
    <property type="match status" value="1"/>
</dbReference>
<dbReference type="Pfam" id="PF24883">
    <property type="entry name" value="NPHP3_N"/>
    <property type="match status" value="1"/>
</dbReference>
<sequence>MKGRKRKQSDVTQRSPNMRGRKKGRRGIAGCDPTIESSNIQAISDSDSSRELLTNVASNPPSVGSSSHVFHTRSSGSVTNNPAPYTGQFGGAHHFVINHPTMMDADNVNERRSIKLLLQHVIVGAEFDSSDHRPSCHPETRLDITSDILSWMHNLARKYRILWINGPAGVGKSAILQTIAETEADSPTSILGATLFFSRSNNRDDPTCVFTTIAYRLAVRYAPYRQYIVKLLTLDPALVGKSMKEQFKAFIVLPFVEEEVMAGLHDTVLILLDGLDECKGEGAQREIILLIGEFTLQYPTSPLIWLIASRPESHIQVAFSSRMVQLSYGEIQVSVYSDQGRRDVEIYLRASFSDIRERYPQSIPSVLQQWPSESDFSTIAIGSSGLFIFPSTVIRFIGDEDYADPISRLKTVLEVIASTISPSGGNNPFAMLDALYTRILSDIPQGVLPTTLNLLLMPTIRLSLWSFAEICNMLGYTQGCAYGALRRLRSILKVPEPQNAFEEDLEAFHASFYDYLVSPSRSGALCVIAPEIIQHYILRWIHILLESHSVETSDVDYRRIGLSWPIETEEDRPHTQRRVFHESIWRLICVQDEFVNDSVLNEFSKTAAFFRDLDFGDGVDDAAVMTLAYPISVFAAKLECWGVLKTVPLRSFNFHDIRPDLCREITRYQDRGCTPRCVWDSQELSGPVWTRIFHWQGQHGSQDLRMDFPSHVPTWKVDLEKNLAIWTKMAPSHPIIMLGKGRKSCVAFEFEVSDEEVWSVSLPCVQSS</sequence>
<accession>A0A9P5WWP1</accession>
<dbReference type="InterPro" id="IPR056884">
    <property type="entry name" value="NPHP3-like_N"/>
</dbReference>
<gene>
    <name evidence="4" type="ORF">P691DRAFT_780134</name>
</gene>
<name>A0A9P5WWP1_9AGAR</name>
<dbReference type="InterPro" id="IPR027417">
    <property type="entry name" value="P-loop_NTPase"/>
</dbReference>
<evidence type="ECO:0000256" key="2">
    <source>
        <dbReference type="SAM" id="MobiDB-lite"/>
    </source>
</evidence>
<feature type="domain" description="NACHT" evidence="3">
    <location>
        <begin position="160"/>
        <end position="313"/>
    </location>
</feature>
<reference evidence="4" key="1">
    <citation type="submission" date="2020-11" db="EMBL/GenBank/DDBJ databases">
        <authorList>
            <consortium name="DOE Joint Genome Institute"/>
            <person name="Ahrendt S."/>
            <person name="Riley R."/>
            <person name="Andreopoulos W."/>
            <person name="Labutti K."/>
            <person name="Pangilinan J."/>
            <person name="Ruiz-Duenas F.J."/>
            <person name="Barrasa J.M."/>
            <person name="Sanchez-Garcia M."/>
            <person name="Camarero S."/>
            <person name="Miyauchi S."/>
            <person name="Serrano A."/>
            <person name="Linde D."/>
            <person name="Babiker R."/>
            <person name="Drula E."/>
            <person name="Ayuso-Fernandez I."/>
            <person name="Pacheco R."/>
            <person name="Padilla G."/>
            <person name="Ferreira P."/>
            <person name="Barriuso J."/>
            <person name="Kellner H."/>
            <person name="Castanera R."/>
            <person name="Alfaro M."/>
            <person name="Ramirez L."/>
            <person name="Pisabarro A.G."/>
            <person name="Kuo A."/>
            <person name="Tritt A."/>
            <person name="Lipzen A."/>
            <person name="He G."/>
            <person name="Yan M."/>
            <person name="Ng V."/>
            <person name="Cullen D."/>
            <person name="Martin F."/>
            <person name="Rosso M.-N."/>
            <person name="Henrissat B."/>
            <person name="Hibbett D."/>
            <person name="Martinez A.T."/>
            <person name="Grigoriev I.V."/>
        </authorList>
    </citation>
    <scope>NUCLEOTIDE SEQUENCE</scope>
    <source>
        <strain evidence="4">MF-IS2</strain>
    </source>
</reference>
<dbReference type="PROSITE" id="PS50837">
    <property type="entry name" value="NACHT"/>
    <property type="match status" value="1"/>
</dbReference>
<dbReference type="PANTHER" id="PTHR10039">
    <property type="entry name" value="AMELOGENIN"/>
    <property type="match status" value="1"/>
</dbReference>
<feature type="compositionally biased region" description="Polar residues" evidence="2">
    <location>
        <begin position="35"/>
        <end position="81"/>
    </location>
</feature>
<protein>
    <recommendedName>
        <fullName evidence="3">NACHT domain-containing protein</fullName>
    </recommendedName>
</protein>
<dbReference type="Proteomes" id="UP000807342">
    <property type="component" value="Unassembled WGS sequence"/>
</dbReference>
<dbReference type="Gene3D" id="3.40.50.300">
    <property type="entry name" value="P-loop containing nucleotide triphosphate hydrolases"/>
    <property type="match status" value="1"/>
</dbReference>
<comment type="caution">
    <text evidence="4">The sequence shown here is derived from an EMBL/GenBank/DDBJ whole genome shotgun (WGS) entry which is preliminary data.</text>
</comment>
<keyword evidence="1" id="KW-0677">Repeat</keyword>
<evidence type="ECO:0000313" key="4">
    <source>
        <dbReference type="EMBL" id="KAF9440218.1"/>
    </source>
</evidence>
<dbReference type="AlphaFoldDB" id="A0A9P5WWP1"/>
<dbReference type="EMBL" id="MU152739">
    <property type="protein sequence ID" value="KAF9440218.1"/>
    <property type="molecule type" value="Genomic_DNA"/>
</dbReference>
<dbReference type="OrthoDB" id="5967843at2759"/>
<organism evidence="4 5">
    <name type="scientific">Macrolepiota fuliginosa MF-IS2</name>
    <dbReference type="NCBI Taxonomy" id="1400762"/>
    <lineage>
        <taxon>Eukaryota</taxon>
        <taxon>Fungi</taxon>
        <taxon>Dikarya</taxon>
        <taxon>Basidiomycota</taxon>
        <taxon>Agaricomycotina</taxon>
        <taxon>Agaricomycetes</taxon>
        <taxon>Agaricomycetidae</taxon>
        <taxon>Agaricales</taxon>
        <taxon>Agaricineae</taxon>
        <taxon>Agaricaceae</taxon>
        <taxon>Macrolepiota</taxon>
    </lineage>
</organism>
<evidence type="ECO:0000313" key="5">
    <source>
        <dbReference type="Proteomes" id="UP000807342"/>
    </source>
</evidence>
<evidence type="ECO:0000256" key="1">
    <source>
        <dbReference type="ARBA" id="ARBA00022737"/>
    </source>
</evidence>
<evidence type="ECO:0000259" key="3">
    <source>
        <dbReference type="PROSITE" id="PS50837"/>
    </source>
</evidence>
<proteinExistence type="predicted"/>
<dbReference type="InterPro" id="IPR007111">
    <property type="entry name" value="NACHT_NTPase"/>
</dbReference>
<keyword evidence="5" id="KW-1185">Reference proteome</keyword>